<proteinExistence type="predicted"/>
<dbReference type="RefSeq" id="WP_377332248.1">
    <property type="nucleotide sequence ID" value="NZ_JBHSGB010000005.1"/>
</dbReference>
<reference evidence="2" key="1">
    <citation type="journal article" date="2019" name="Int. J. Syst. Evol. Microbiol.">
        <title>The Global Catalogue of Microorganisms (GCM) 10K type strain sequencing project: providing services to taxonomists for standard genome sequencing and annotation.</title>
        <authorList>
            <consortium name="The Broad Institute Genomics Platform"/>
            <consortium name="The Broad Institute Genome Sequencing Center for Infectious Disease"/>
            <person name="Wu L."/>
            <person name="Ma J."/>
        </authorList>
    </citation>
    <scope>NUCLEOTIDE SEQUENCE [LARGE SCALE GENOMIC DNA]</scope>
    <source>
        <strain evidence="2">DT28</strain>
    </source>
</reference>
<sequence length="189" mass="21463">MSDAPKLTSLKLPFWMDGKTLTENGTEQEPAMLRNGVQSFWQRMRDWFLWPLTQTDPLSCNLELLDLLAWERGITRFSNEPLWLYRKRVAFAFVNAEDAGSTQGFINIMSRLGVPVLAISERQVGMDWDIVSIELDDSIVSSAALLGTIIQDYGRTCRRYEYVSNKATACYVAATECNNDYQTLTARAS</sequence>
<accession>A0ABV9JIX4</accession>
<dbReference type="Proteomes" id="UP001595962">
    <property type="component" value="Unassembled WGS sequence"/>
</dbReference>
<keyword evidence="2" id="KW-1185">Reference proteome</keyword>
<evidence type="ECO:0000313" key="2">
    <source>
        <dbReference type="Proteomes" id="UP001595962"/>
    </source>
</evidence>
<gene>
    <name evidence="1" type="ORF">ACFO3I_04990</name>
</gene>
<organism evidence="1 2">
    <name type="scientific">Rheinheimera marina</name>
    <dbReference type="NCBI Taxonomy" id="1774958"/>
    <lineage>
        <taxon>Bacteria</taxon>
        <taxon>Pseudomonadati</taxon>
        <taxon>Pseudomonadota</taxon>
        <taxon>Gammaproteobacteria</taxon>
        <taxon>Chromatiales</taxon>
        <taxon>Chromatiaceae</taxon>
        <taxon>Rheinheimera</taxon>
    </lineage>
</organism>
<evidence type="ECO:0000313" key="1">
    <source>
        <dbReference type="EMBL" id="MFC4654382.1"/>
    </source>
</evidence>
<dbReference type="EMBL" id="JBHSGB010000005">
    <property type="protein sequence ID" value="MFC4654382.1"/>
    <property type="molecule type" value="Genomic_DNA"/>
</dbReference>
<evidence type="ECO:0008006" key="3">
    <source>
        <dbReference type="Google" id="ProtNLM"/>
    </source>
</evidence>
<protein>
    <recommendedName>
        <fullName evidence="3">Phage tail protein</fullName>
    </recommendedName>
</protein>
<comment type="caution">
    <text evidence="1">The sequence shown here is derived from an EMBL/GenBank/DDBJ whole genome shotgun (WGS) entry which is preliminary data.</text>
</comment>
<name>A0ABV9JIX4_9GAMM</name>